<evidence type="ECO:0000256" key="4">
    <source>
        <dbReference type="ARBA" id="ARBA00022737"/>
    </source>
</evidence>
<keyword evidence="4" id="KW-0677">Repeat</keyword>
<dbReference type="GO" id="GO:0005774">
    <property type="term" value="C:vacuolar membrane"/>
    <property type="evidence" value="ECO:0007669"/>
    <property type="project" value="UniProtKB-SubCell"/>
</dbReference>
<keyword evidence="5" id="KW-0472">Membrane</keyword>
<organism evidence="9 10">
    <name type="scientific">Discostella pseudostelligera</name>
    <dbReference type="NCBI Taxonomy" id="259834"/>
    <lineage>
        <taxon>Eukaryota</taxon>
        <taxon>Sar</taxon>
        <taxon>Stramenopiles</taxon>
        <taxon>Ochrophyta</taxon>
        <taxon>Bacillariophyta</taxon>
        <taxon>Coscinodiscophyceae</taxon>
        <taxon>Thalassiosirophycidae</taxon>
        <taxon>Stephanodiscales</taxon>
        <taxon>Stephanodiscaceae</taxon>
        <taxon>Discostella</taxon>
    </lineage>
</organism>
<evidence type="ECO:0000256" key="5">
    <source>
        <dbReference type="ARBA" id="ARBA00023136"/>
    </source>
</evidence>
<comment type="caution">
    <text evidence="9">The sequence shown here is derived from an EMBL/GenBank/DDBJ whole genome shotgun (WGS) entry which is preliminary data.</text>
</comment>
<dbReference type="InterPro" id="IPR045156">
    <property type="entry name" value="Vac8"/>
</dbReference>
<keyword evidence="10" id="KW-1185">Reference proteome</keyword>
<name>A0ABD3MXJ1_9STRA</name>
<dbReference type="PANTHER" id="PTHR47249">
    <property type="entry name" value="VACUOLAR PROTEIN 8"/>
    <property type="match status" value="1"/>
</dbReference>
<feature type="compositionally biased region" description="Basic and acidic residues" evidence="8">
    <location>
        <begin position="580"/>
        <end position="590"/>
    </location>
</feature>
<feature type="region of interest" description="Disordered" evidence="8">
    <location>
        <begin position="385"/>
        <end position="427"/>
    </location>
</feature>
<feature type="compositionally biased region" description="Gly residues" evidence="8">
    <location>
        <begin position="385"/>
        <end position="394"/>
    </location>
</feature>
<evidence type="ECO:0000313" key="9">
    <source>
        <dbReference type="EMBL" id="KAL3766686.1"/>
    </source>
</evidence>
<dbReference type="Proteomes" id="UP001530293">
    <property type="component" value="Unassembled WGS sequence"/>
</dbReference>
<keyword evidence="3" id="KW-0926">Vacuole</keyword>
<feature type="region of interest" description="Disordered" evidence="8">
    <location>
        <begin position="176"/>
        <end position="237"/>
    </location>
</feature>
<proteinExistence type="inferred from homology"/>
<feature type="region of interest" description="Disordered" evidence="8">
    <location>
        <begin position="497"/>
        <end position="523"/>
    </location>
</feature>
<evidence type="ECO:0000256" key="2">
    <source>
        <dbReference type="ARBA" id="ARBA00005462"/>
    </source>
</evidence>
<dbReference type="InterPro" id="IPR016024">
    <property type="entry name" value="ARM-type_fold"/>
</dbReference>
<dbReference type="SMART" id="SM00185">
    <property type="entry name" value="ARM"/>
    <property type="match status" value="4"/>
</dbReference>
<sequence>MDGYNMISSSVASSSDFFRDSNHPLPPDGSDFGGEEEVYYDAQYNYHTDASSNSYNYNALDDDQYRTDILKLILYDLNSAIAPREARLLAICTALEEFDHDDEVLHEEELDLRADHILLQKLTYALSIDPRGDEVGYICSALEAVYRASRERLGQSFHEICDALLPVFVEMIRPPPSSRGSRGVEFSLRQQQQEQQRESFEKNENGVADSNVSHFNGAAPQSKHSSNNNDEESVESVHNITSTTKTGIIPPGTGECMHDGIIVNPTTYPASAQVQEIQMSMGAIVPVSFFGSGNGNGDEHQQAVALRHHNMSMNPVSTMHSAMGDDRSGMTVAEAGAGGTIDSIRMDLEDAKQAMLNQISESLSSSLAGGRNHGDDNIAMALRGGGLEADGEGGTESLMDSEQKDDTDGTNNFVNDKSELSNDDDSSKFQSEFNDLFCESQGSVSSKSIYEEYGDNPFSDTSSLYDNSTVASSFKHYGGDINVYNGSNAREFADTQGRRKTGTHHNLSATNKHDVRSDSEAGGYDHGMTGGDYIDYNNFPKINENVECGAEDHGIHYGDSSDNSHGEYDMRCNSSNERLPQSDEHDRHETVNGATGDYQSQTTSSDLGSSSTSRCDSGLEFYESSAHAYEESNHRKTNYFSEYSKPFGRSDDRQAEETDYRGDHYGPSEYAMFDEHCQPPNSAHYMSESVTPTDQLQFDEEKFPFEDGNSNLNLNERNRYDEDILQFQKPSLSTPSHQHYYNYFDPVIIDVCPVAVRKVLKILRYFSRVLSAMEPLALQIGLIDALLYHMMKKPLPLDRDNETASRVDAIAIVVNLACAEENKQMLVHHPGLLDVVINIANNDPIDEAREHAAIVLMNLAYAEDNKVHLVNRDYLLDSLITLLSDVSPFTRRYASATLFTLACTYANTAIIAKHCNGGILEALRKVLLNDPIDEARVNAAEALFNMARNNLDDMAEMMGNHPRLLASLSHSVLTDYSADVRAYSARALEWLSADIHHPMPCHQVLLKALVTSSQWTKTTCIAEALKAQASLSENRMSMVEYPGLLDALGNLALLEGVPTNEEVRICAISAIERLSTEVPARRIMVKNESVMMALTKATFANDCTSDDALVDGIPTALLTKAALKNLSAYL</sequence>
<evidence type="ECO:0000256" key="6">
    <source>
        <dbReference type="ARBA" id="ARBA00023288"/>
    </source>
</evidence>
<dbReference type="Gene3D" id="1.25.10.10">
    <property type="entry name" value="Leucine-rich Repeat Variant"/>
    <property type="match status" value="2"/>
</dbReference>
<comment type="similarity">
    <text evidence="2">Belongs to the beta-catenin family.</text>
</comment>
<gene>
    <name evidence="9" type="ORF">ACHAWU_003442</name>
</gene>
<dbReference type="EMBL" id="JALLBG020000082">
    <property type="protein sequence ID" value="KAL3766686.1"/>
    <property type="molecule type" value="Genomic_DNA"/>
</dbReference>
<keyword evidence="6" id="KW-0449">Lipoprotein</keyword>
<comment type="subcellular location">
    <subcellularLocation>
        <location evidence="1">Vacuole membrane</location>
        <topology evidence="1">Lipid-anchor</topology>
    </subcellularLocation>
</comment>
<accession>A0ABD3MXJ1</accession>
<evidence type="ECO:0000256" key="8">
    <source>
        <dbReference type="SAM" id="MobiDB-lite"/>
    </source>
</evidence>
<feature type="compositionally biased region" description="Low complexity" evidence="8">
    <location>
        <begin position="599"/>
        <end position="615"/>
    </location>
</feature>
<dbReference type="PANTHER" id="PTHR47249:SF1">
    <property type="entry name" value="VACUOLAR PROTEIN 8"/>
    <property type="match status" value="1"/>
</dbReference>
<evidence type="ECO:0000256" key="3">
    <source>
        <dbReference type="ARBA" id="ARBA00022554"/>
    </source>
</evidence>
<evidence type="ECO:0000313" key="10">
    <source>
        <dbReference type="Proteomes" id="UP001530293"/>
    </source>
</evidence>
<dbReference type="InterPro" id="IPR000225">
    <property type="entry name" value="Armadillo"/>
</dbReference>
<dbReference type="AlphaFoldDB" id="A0ABD3MXJ1"/>
<dbReference type="SUPFAM" id="SSF48371">
    <property type="entry name" value="ARM repeat"/>
    <property type="match status" value="1"/>
</dbReference>
<evidence type="ECO:0000256" key="1">
    <source>
        <dbReference type="ARBA" id="ARBA00004592"/>
    </source>
</evidence>
<reference evidence="9 10" key="1">
    <citation type="submission" date="2024-10" db="EMBL/GenBank/DDBJ databases">
        <title>Updated reference genomes for cyclostephanoid diatoms.</title>
        <authorList>
            <person name="Roberts W.R."/>
            <person name="Alverson A.J."/>
        </authorList>
    </citation>
    <scope>NUCLEOTIDE SEQUENCE [LARGE SCALE GENOMIC DNA]</scope>
    <source>
        <strain evidence="9 10">AJA232-27</strain>
    </source>
</reference>
<dbReference type="InterPro" id="IPR011989">
    <property type="entry name" value="ARM-like"/>
</dbReference>
<evidence type="ECO:0000256" key="7">
    <source>
        <dbReference type="ARBA" id="ARBA00026209"/>
    </source>
</evidence>
<feature type="compositionally biased region" description="Basic and acidic residues" evidence="8">
    <location>
        <begin position="195"/>
        <end position="204"/>
    </location>
</feature>
<protein>
    <recommendedName>
        <fullName evidence="7">Vacuolar protein 8</fullName>
    </recommendedName>
</protein>
<feature type="region of interest" description="Disordered" evidence="8">
    <location>
        <begin position="557"/>
        <end position="615"/>
    </location>
</feature>